<evidence type="ECO:0000256" key="2">
    <source>
        <dbReference type="SAM" id="Phobius"/>
    </source>
</evidence>
<keyword evidence="5" id="KW-1185">Reference proteome</keyword>
<evidence type="ECO:0000256" key="1">
    <source>
        <dbReference type="SAM" id="MobiDB-lite"/>
    </source>
</evidence>
<feature type="compositionally biased region" description="Basic residues" evidence="1">
    <location>
        <begin position="418"/>
        <end position="429"/>
    </location>
</feature>
<evidence type="ECO:0000313" key="5">
    <source>
        <dbReference type="Proteomes" id="UP001388673"/>
    </source>
</evidence>
<dbReference type="RefSeq" id="XP_066800772.1">
    <property type="nucleotide sequence ID" value="XM_066948999.1"/>
</dbReference>
<dbReference type="KEGG" id="kne:92183168"/>
<dbReference type="AlphaFoldDB" id="A0AAW0YL89"/>
<reference evidence="4 5" key="1">
    <citation type="journal article" date="2024" name="bioRxiv">
        <title>Comparative genomics of Cryptococcus and Kwoniella reveals pathogenesis evolution and contrasting karyotype dynamics via intercentromeric recombination or chromosome fusion.</title>
        <authorList>
            <person name="Coelho M.A."/>
            <person name="David-Palma M."/>
            <person name="Shea T."/>
            <person name="Bowers K."/>
            <person name="McGinley-Smith S."/>
            <person name="Mohammad A.W."/>
            <person name="Gnirke A."/>
            <person name="Yurkov A.M."/>
            <person name="Nowrousian M."/>
            <person name="Sun S."/>
            <person name="Cuomo C.A."/>
            <person name="Heitman J."/>
        </authorList>
    </citation>
    <scope>NUCLEOTIDE SEQUENCE [LARGE SCALE GENOMIC DNA]</scope>
    <source>
        <strain evidence="4 5">CBS 13917</strain>
    </source>
</reference>
<feature type="domain" description="CRIB" evidence="3">
    <location>
        <begin position="76"/>
        <end position="90"/>
    </location>
</feature>
<feature type="transmembrane region" description="Helical" evidence="2">
    <location>
        <begin position="241"/>
        <end position="260"/>
    </location>
</feature>
<gene>
    <name evidence="4" type="ORF">IAR55_005910</name>
</gene>
<organism evidence="4 5">
    <name type="scientific">Kwoniella newhampshirensis</name>
    <dbReference type="NCBI Taxonomy" id="1651941"/>
    <lineage>
        <taxon>Eukaryota</taxon>
        <taxon>Fungi</taxon>
        <taxon>Dikarya</taxon>
        <taxon>Basidiomycota</taxon>
        <taxon>Agaricomycotina</taxon>
        <taxon>Tremellomycetes</taxon>
        <taxon>Tremellales</taxon>
        <taxon>Cryptococcaceae</taxon>
        <taxon>Kwoniella</taxon>
    </lineage>
</organism>
<feature type="transmembrane region" description="Helical" evidence="2">
    <location>
        <begin position="201"/>
        <end position="220"/>
    </location>
</feature>
<feature type="compositionally biased region" description="Basic residues" evidence="1">
    <location>
        <begin position="385"/>
        <end position="402"/>
    </location>
</feature>
<dbReference type="InterPro" id="IPR000095">
    <property type="entry name" value="CRIB_dom"/>
</dbReference>
<dbReference type="Proteomes" id="UP001388673">
    <property type="component" value="Unassembled WGS sequence"/>
</dbReference>
<keyword evidence="2" id="KW-0472">Membrane</keyword>
<name>A0AAW0YL89_9TREE</name>
<feature type="compositionally biased region" description="Basic and acidic residues" evidence="1">
    <location>
        <begin position="332"/>
        <end position="347"/>
    </location>
</feature>
<accession>A0AAW0YL89</accession>
<comment type="caution">
    <text evidence="4">The sequence shown here is derived from an EMBL/GenBank/DDBJ whole genome shotgun (WGS) entry which is preliminary data.</text>
</comment>
<feature type="region of interest" description="Disordered" evidence="1">
    <location>
        <begin position="332"/>
        <end position="354"/>
    </location>
</feature>
<dbReference type="PROSITE" id="PS50108">
    <property type="entry name" value="CRIB"/>
    <property type="match status" value="1"/>
</dbReference>
<protein>
    <recommendedName>
        <fullName evidence="3">CRIB domain-containing protein</fullName>
    </recommendedName>
</protein>
<feature type="transmembrane region" description="Helical" evidence="2">
    <location>
        <begin position="40"/>
        <end position="60"/>
    </location>
</feature>
<keyword evidence="2" id="KW-1133">Transmembrane helix</keyword>
<evidence type="ECO:0000259" key="3">
    <source>
        <dbReference type="PROSITE" id="PS50108"/>
    </source>
</evidence>
<feature type="transmembrane region" description="Helical" evidence="2">
    <location>
        <begin position="280"/>
        <end position="307"/>
    </location>
</feature>
<dbReference type="EMBL" id="JBCAWK010000011">
    <property type="protein sequence ID" value="KAK8846822.1"/>
    <property type="molecule type" value="Genomic_DNA"/>
</dbReference>
<proteinExistence type="predicted"/>
<dbReference type="GeneID" id="92183168"/>
<evidence type="ECO:0000313" key="4">
    <source>
        <dbReference type="EMBL" id="KAK8846822.1"/>
    </source>
</evidence>
<feature type="region of interest" description="Disordered" evidence="1">
    <location>
        <begin position="372"/>
        <end position="429"/>
    </location>
</feature>
<sequence>MPYSSVQTDQDVLVAQKDAAPTTAPTFVASRPRVSKKLLVIWRVWVILLFLAAGSLLYLLTSSSPSWRANWSVVTIGIPEDEFRHLYHTGQFSRSLQSGPRNEVMDSTVEVGPLNLTHSPHRPITSDRGFTRDTTTAIDSRAGQGGTVGLLSVNMWGWCLKGRDVEKVICSPERMWFDLNSLFTSSTNPNAVSSASFNPNLLHALILHGIAMLVAMLALIPIGLETWRICRAREPDIQEGWFEHGSVITTCLLCMLSWIIDRSLRASVANRLPSYQVKSGLAVVITGVSTILLGVTFFFSAIPVLYVHMRRQSQLLSYWKNLEDYDAAVARQKEENEAQKPGGEGRVKRSRSMRRLRENRLTRMIFGSSENRQQVEYGGQSRGKYGGKSRRGGREKMHRRLRGRDDYERGGGSSRGDYRRRRRRRRRLP</sequence>
<keyword evidence="2" id="KW-0812">Transmembrane</keyword>